<dbReference type="AlphaFoldDB" id="A0A3D9XGN8"/>
<evidence type="ECO:0000313" key="3">
    <source>
        <dbReference type="EMBL" id="REF69687.1"/>
    </source>
</evidence>
<gene>
    <name evidence="3" type="ORF">BDD41_2398</name>
</gene>
<organism evidence="3 4">
    <name type="scientific">Paracoccus versutus</name>
    <name type="common">Thiobacillus versutus</name>
    <dbReference type="NCBI Taxonomy" id="34007"/>
    <lineage>
        <taxon>Bacteria</taxon>
        <taxon>Pseudomonadati</taxon>
        <taxon>Pseudomonadota</taxon>
        <taxon>Alphaproteobacteria</taxon>
        <taxon>Rhodobacterales</taxon>
        <taxon>Paracoccaceae</taxon>
        <taxon>Paracoccus</taxon>
    </lineage>
</organism>
<dbReference type="Proteomes" id="UP000256941">
    <property type="component" value="Unassembled WGS sequence"/>
</dbReference>
<keyword evidence="2" id="KW-0472">Membrane</keyword>
<feature type="compositionally biased region" description="Basic and acidic residues" evidence="1">
    <location>
        <begin position="1"/>
        <end position="23"/>
    </location>
</feature>
<sequence>MTSHEDEPATRRTPFAEKPKTGDAPEPAETPPTPEQLQSGKAVLLNWCIMLAGFGGIALAAYWLLG</sequence>
<evidence type="ECO:0000313" key="4">
    <source>
        <dbReference type="Proteomes" id="UP000256941"/>
    </source>
</evidence>
<dbReference type="EMBL" id="QTUJ01000002">
    <property type="protein sequence ID" value="REF69687.1"/>
    <property type="molecule type" value="Genomic_DNA"/>
</dbReference>
<accession>A0A3D9XGN8</accession>
<dbReference type="RefSeq" id="WP_116221914.1">
    <property type="nucleotide sequence ID" value="NZ_CP038197.1"/>
</dbReference>
<feature type="region of interest" description="Disordered" evidence="1">
    <location>
        <begin position="1"/>
        <end position="37"/>
    </location>
</feature>
<evidence type="ECO:0000256" key="1">
    <source>
        <dbReference type="SAM" id="MobiDB-lite"/>
    </source>
</evidence>
<evidence type="ECO:0000256" key="2">
    <source>
        <dbReference type="SAM" id="Phobius"/>
    </source>
</evidence>
<keyword evidence="2" id="KW-1133">Transmembrane helix</keyword>
<reference evidence="3 4" key="1">
    <citation type="submission" date="2018-08" db="EMBL/GenBank/DDBJ databases">
        <title>Genomic Encyclopedia of Archaeal and Bacterial Type Strains, Phase II (KMG-II): from individual species to whole genera.</title>
        <authorList>
            <person name="Goeker M."/>
        </authorList>
    </citation>
    <scope>NUCLEOTIDE SEQUENCE [LARGE SCALE GENOMIC DNA]</scope>
    <source>
        <strain evidence="3 4">DSM 17099</strain>
    </source>
</reference>
<comment type="caution">
    <text evidence="3">The sequence shown here is derived from an EMBL/GenBank/DDBJ whole genome shotgun (WGS) entry which is preliminary data.</text>
</comment>
<feature type="transmembrane region" description="Helical" evidence="2">
    <location>
        <begin position="44"/>
        <end position="65"/>
    </location>
</feature>
<keyword evidence="2" id="KW-0812">Transmembrane</keyword>
<protein>
    <submittedName>
        <fullName evidence="3">Uncharacterized protein</fullName>
    </submittedName>
</protein>
<proteinExistence type="predicted"/>
<name>A0A3D9XGN8_PARVE</name>